<proteinExistence type="predicted"/>
<feature type="compositionally biased region" description="Pro residues" evidence="1">
    <location>
        <begin position="8"/>
        <end position="17"/>
    </location>
</feature>
<accession>W9GGU4</accession>
<feature type="region of interest" description="Disordered" evidence="1">
    <location>
        <begin position="1"/>
        <end position="68"/>
    </location>
</feature>
<gene>
    <name evidence="2" type="ORF">N864_16525</name>
</gene>
<dbReference type="EMBL" id="AWQS01000357">
    <property type="protein sequence ID" value="EWT04018.1"/>
    <property type="molecule type" value="Genomic_DNA"/>
</dbReference>
<evidence type="ECO:0000313" key="2">
    <source>
        <dbReference type="EMBL" id="EWT04018.1"/>
    </source>
</evidence>
<keyword evidence="3" id="KW-1185">Reference proteome</keyword>
<comment type="caution">
    <text evidence="2">The sequence shown here is derived from an EMBL/GenBank/DDBJ whole genome shotgun (WGS) entry which is preliminary data.</text>
</comment>
<evidence type="ECO:0000313" key="3">
    <source>
        <dbReference type="Proteomes" id="UP000019494"/>
    </source>
</evidence>
<dbReference type="RefSeq" id="WP_034721933.1">
    <property type="nucleotide sequence ID" value="NZ_AWQS01000357.1"/>
</dbReference>
<dbReference type="AlphaFoldDB" id="W9GGU4"/>
<protein>
    <submittedName>
        <fullName evidence="2">Uncharacterized protein</fullName>
    </submittedName>
</protein>
<reference evidence="3" key="1">
    <citation type="submission" date="2013-08" db="EMBL/GenBank/DDBJ databases">
        <title>Intrasporangium oryzae NRRL B-24470.</title>
        <authorList>
            <person name="Liu H."/>
            <person name="Wang G."/>
        </authorList>
    </citation>
    <scope>NUCLEOTIDE SEQUENCE [LARGE SCALE GENOMIC DNA]</scope>
    <source>
        <strain evidence="3">Q5-1</strain>
    </source>
</reference>
<evidence type="ECO:0000256" key="1">
    <source>
        <dbReference type="SAM" id="MobiDB-lite"/>
    </source>
</evidence>
<organism evidence="2 3">
    <name type="scientific">Intrasporangium chromatireducens Q5-1</name>
    <dbReference type="NCBI Taxonomy" id="584657"/>
    <lineage>
        <taxon>Bacteria</taxon>
        <taxon>Bacillati</taxon>
        <taxon>Actinomycetota</taxon>
        <taxon>Actinomycetes</taxon>
        <taxon>Micrococcales</taxon>
        <taxon>Intrasporangiaceae</taxon>
        <taxon>Intrasporangium</taxon>
    </lineage>
</organism>
<name>W9GGU4_9MICO</name>
<sequence>MPDTPTAPIIPPTPDLPLAPERTHAPLEESNAPADEPWTTPADPASVLPATTGEPLFPRGHLTGWATP</sequence>
<dbReference type="Proteomes" id="UP000019494">
    <property type="component" value="Unassembled WGS sequence"/>
</dbReference>